<keyword evidence="4" id="KW-1185">Reference proteome</keyword>
<dbReference type="GO" id="GO:0047617">
    <property type="term" value="F:fatty acyl-CoA hydrolase activity"/>
    <property type="evidence" value="ECO:0007669"/>
    <property type="project" value="TreeGrafter"/>
</dbReference>
<dbReference type="InterPro" id="IPR029069">
    <property type="entry name" value="HotDog_dom_sf"/>
</dbReference>
<sequence>MSRISYIENFEQWQASFFFKQEVKVRFSETDMFGHLNNTVTFTYFEEARMEYFKHLGLMQRWLEANNDAIIVVADLQCDYLQQVFFDEHLYVHVKVAKIGTSSVDLHYMITKEDGSVCYTGRGALVQISKATGRSLPWSEEVKAVLGQFQEVE</sequence>
<dbReference type="PANTHER" id="PTHR31793">
    <property type="entry name" value="4-HYDROXYBENZOYL-COA THIOESTERASE FAMILY MEMBER"/>
    <property type="match status" value="1"/>
</dbReference>
<dbReference type="CDD" id="cd00586">
    <property type="entry name" value="4HBT"/>
    <property type="match status" value="1"/>
</dbReference>
<gene>
    <name evidence="3" type="ORF">D1953_08655</name>
</gene>
<dbReference type="InterPro" id="IPR006684">
    <property type="entry name" value="YbgC/YbaW"/>
</dbReference>
<proteinExistence type="inferred from homology"/>
<organism evidence="3 4">
    <name type="scientific">Peribacillus asahii</name>
    <dbReference type="NCBI Taxonomy" id="228899"/>
    <lineage>
        <taxon>Bacteria</taxon>
        <taxon>Bacillati</taxon>
        <taxon>Bacillota</taxon>
        <taxon>Bacilli</taxon>
        <taxon>Bacillales</taxon>
        <taxon>Bacillaceae</taxon>
        <taxon>Peribacillus</taxon>
    </lineage>
</organism>
<accession>A0A398BFE7</accession>
<dbReference type="Proteomes" id="UP000266016">
    <property type="component" value="Unassembled WGS sequence"/>
</dbReference>
<evidence type="ECO:0000313" key="4">
    <source>
        <dbReference type="Proteomes" id="UP000266016"/>
    </source>
</evidence>
<name>A0A398BFE7_9BACI</name>
<dbReference type="Pfam" id="PF13279">
    <property type="entry name" value="4HBT_2"/>
    <property type="match status" value="1"/>
</dbReference>
<dbReference type="Gene3D" id="3.10.129.10">
    <property type="entry name" value="Hotdog Thioesterase"/>
    <property type="match status" value="1"/>
</dbReference>
<reference evidence="3 4" key="1">
    <citation type="submission" date="2018-08" db="EMBL/GenBank/DDBJ databases">
        <title>Bacillus jemisoniae sp. nov., Bacillus chryseoplanitiae sp. nov., Bacillus resnikiae sp. nov., and Bacillus frankliniae sp. nov., isolated from Viking spacecraft and associated surfaces.</title>
        <authorList>
            <person name="Seuylemezian A."/>
            <person name="Vaishampayan P."/>
        </authorList>
    </citation>
    <scope>NUCLEOTIDE SEQUENCE [LARGE SCALE GENOMIC DNA]</scope>
    <source>
        <strain evidence="3 4">MA001</strain>
    </source>
</reference>
<evidence type="ECO:0000256" key="1">
    <source>
        <dbReference type="ARBA" id="ARBA00005953"/>
    </source>
</evidence>
<dbReference type="RefSeq" id="WP_119116781.1">
    <property type="nucleotide sequence ID" value="NZ_QWVS01000015.1"/>
</dbReference>
<dbReference type="PIRSF" id="PIRSF003230">
    <property type="entry name" value="YbgC"/>
    <property type="match status" value="1"/>
</dbReference>
<keyword evidence="2" id="KW-0378">Hydrolase</keyword>
<comment type="caution">
    <text evidence="3">The sequence shown here is derived from an EMBL/GenBank/DDBJ whole genome shotgun (WGS) entry which is preliminary data.</text>
</comment>
<dbReference type="SUPFAM" id="SSF54637">
    <property type="entry name" value="Thioesterase/thiol ester dehydrase-isomerase"/>
    <property type="match status" value="1"/>
</dbReference>
<dbReference type="AlphaFoldDB" id="A0A398BFE7"/>
<comment type="similarity">
    <text evidence="1">Belongs to the 4-hydroxybenzoyl-CoA thioesterase family.</text>
</comment>
<evidence type="ECO:0000313" key="3">
    <source>
        <dbReference type="EMBL" id="RID86390.1"/>
    </source>
</evidence>
<dbReference type="EMBL" id="QWVS01000015">
    <property type="protein sequence ID" value="RID86390.1"/>
    <property type="molecule type" value="Genomic_DNA"/>
</dbReference>
<evidence type="ECO:0000256" key="2">
    <source>
        <dbReference type="ARBA" id="ARBA00022801"/>
    </source>
</evidence>
<protein>
    <submittedName>
        <fullName evidence="3">Acyl-CoA thioesterase</fullName>
    </submittedName>
</protein>
<dbReference type="PANTHER" id="PTHR31793:SF24">
    <property type="entry name" value="LONG-CHAIN ACYL-COA THIOESTERASE FADM"/>
    <property type="match status" value="1"/>
</dbReference>
<dbReference type="InterPro" id="IPR050563">
    <property type="entry name" value="4-hydroxybenzoyl-CoA_TE"/>
</dbReference>